<reference evidence="4 5" key="1">
    <citation type="submission" date="2020-03" db="EMBL/GenBank/DDBJ databases">
        <title>WGS of actinomycetes isolated from Thailand.</title>
        <authorList>
            <person name="Thawai C."/>
        </authorList>
    </citation>
    <scope>NUCLEOTIDE SEQUENCE [LARGE SCALE GENOMIC DNA]</scope>
    <source>
        <strain evidence="4 5">PRB2-1</strain>
    </source>
</reference>
<dbReference type="EMBL" id="JAATEJ010000010">
    <property type="protein sequence ID" value="NJP44632.1"/>
    <property type="molecule type" value="Genomic_DNA"/>
</dbReference>
<keyword evidence="1" id="KW-0808">Transferase</keyword>
<keyword evidence="5" id="KW-1185">Reference proteome</keyword>
<keyword evidence="2 4" id="KW-0418">Kinase</keyword>
<dbReference type="NCBIfam" id="TIGR02365">
    <property type="entry name" value="dha_L_ycgS"/>
    <property type="match status" value="1"/>
</dbReference>
<dbReference type="SUPFAM" id="SSF101473">
    <property type="entry name" value="DhaL-like"/>
    <property type="match status" value="1"/>
</dbReference>
<sequence length="203" mass="20879">MVGWFAGFTRDVALHADELSALDGAIGDADHGTNLNRGCREALRTLHAEPPRTVGDFGRTVGMQLLAHVGGASGVLYGSFFLDFGASAPGAQGLTPRGFAAAWHAGVAAVVARGRAEVGDKTMLDVLAPVRDALDTAAWHTVDLGGMLKAALDAAEQGLEATVPLVARKGRASYIGPRSAGHQDPGARSSWLLVRAATTTLAG</sequence>
<dbReference type="GO" id="GO:0016301">
    <property type="term" value="F:kinase activity"/>
    <property type="evidence" value="ECO:0007669"/>
    <property type="project" value="UniProtKB-KW"/>
</dbReference>
<evidence type="ECO:0000256" key="2">
    <source>
        <dbReference type="ARBA" id="ARBA00022777"/>
    </source>
</evidence>
<dbReference type="Proteomes" id="UP000734511">
    <property type="component" value="Unassembled WGS sequence"/>
</dbReference>
<dbReference type="InterPro" id="IPR004007">
    <property type="entry name" value="DhaL_dom"/>
</dbReference>
<dbReference type="SMART" id="SM01120">
    <property type="entry name" value="Dak2"/>
    <property type="match status" value="1"/>
</dbReference>
<organism evidence="4 5">
    <name type="scientific">Actinacidiphila epipremni</name>
    <dbReference type="NCBI Taxonomy" id="2053013"/>
    <lineage>
        <taxon>Bacteria</taxon>
        <taxon>Bacillati</taxon>
        <taxon>Actinomycetota</taxon>
        <taxon>Actinomycetes</taxon>
        <taxon>Kitasatosporales</taxon>
        <taxon>Streptomycetaceae</taxon>
        <taxon>Actinacidiphila</taxon>
    </lineage>
</organism>
<feature type="domain" description="DhaL" evidence="3">
    <location>
        <begin position="1"/>
        <end position="199"/>
    </location>
</feature>
<dbReference type="PANTHER" id="PTHR28629:SF4">
    <property type="entry name" value="TRIOKINASE_FMN CYCLASE"/>
    <property type="match status" value="1"/>
</dbReference>
<protein>
    <submittedName>
        <fullName evidence="4">Dihydroxyacetone kinase subunit L</fullName>
    </submittedName>
</protein>
<dbReference type="InterPro" id="IPR036117">
    <property type="entry name" value="DhaL_dom_sf"/>
</dbReference>
<evidence type="ECO:0000259" key="3">
    <source>
        <dbReference type="PROSITE" id="PS51480"/>
    </source>
</evidence>
<dbReference type="PROSITE" id="PS51480">
    <property type="entry name" value="DHAL"/>
    <property type="match status" value="1"/>
</dbReference>
<name>A0ABX0ZPB2_9ACTN</name>
<accession>A0ABX0ZPB2</accession>
<evidence type="ECO:0000256" key="1">
    <source>
        <dbReference type="ARBA" id="ARBA00022679"/>
    </source>
</evidence>
<dbReference type="InterPro" id="IPR012737">
    <property type="entry name" value="DhaK_L_YcgS"/>
</dbReference>
<dbReference type="InterPro" id="IPR050861">
    <property type="entry name" value="Dihydroxyacetone_Kinase"/>
</dbReference>
<comment type="caution">
    <text evidence="4">The sequence shown here is derived from an EMBL/GenBank/DDBJ whole genome shotgun (WGS) entry which is preliminary data.</text>
</comment>
<dbReference type="Gene3D" id="1.25.40.340">
    <property type="match status" value="1"/>
</dbReference>
<evidence type="ECO:0000313" key="5">
    <source>
        <dbReference type="Proteomes" id="UP000734511"/>
    </source>
</evidence>
<proteinExistence type="predicted"/>
<gene>
    <name evidence="4" type="primary">dhaL</name>
    <name evidence="4" type="ORF">HCN08_14695</name>
</gene>
<dbReference type="PANTHER" id="PTHR28629">
    <property type="entry name" value="TRIOKINASE/FMN CYCLASE"/>
    <property type="match status" value="1"/>
</dbReference>
<dbReference type="Pfam" id="PF02734">
    <property type="entry name" value="Dak2"/>
    <property type="match status" value="1"/>
</dbReference>
<evidence type="ECO:0000313" key="4">
    <source>
        <dbReference type="EMBL" id="NJP44632.1"/>
    </source>
</evidence>